<dbReference type="EMBL" id="CP133461">
    <property type="protein sequence ID" value="WMV76759.1"/>
    <property type="molecule type" value="Genomic_DNA"/>
</dbReference>
<organism evidence="6 7">
    <name type="scientific">Geobacillus thermodenitrificans</name>
    <dbReference type="NCBI Taxonomy" id="33940"/>
    <lineage>
        <taxon>Bacteria</taxon>
        <taxon>Bacillati</taxon>
        <taxon>Bacillota</taxon>
        <taxon>Bacilli</taxon>
        <taxon>Bacillales</taxon>
        <taxon>Anoxybacillaceae</taxon>
        <taxon>Geobacillus</taxon>
    </lineage>
</organism>
<name>A0ABY9QCX7_GEOTD</name>
<evidence type="ECO:0000313" key="6">
    <source>
        <dbReference type="EMBL" id="WMV76759.1"/>
    </source>
</evidence>
<dbReference type="Gene3D" id="1.10.490.50">
    <property type="entry name" value="Antibiotic binding domain of TipA-like multidrug resistance regulators"/>
    <property type="match status" value="1"/>
</dbReference>
<dbReference type="PRINTS" id="PR00040">
    <property type="entry name" value="HTHMERR"/>
</dbReference>
<evidence type="ECO:0000256" key="3">
    <source>
        <dbReference type="ARBA" id="ARBA00023159"/>
    </source>
</evidence>
<evidence type="ECO:0000256" key="4">
    <source>
        <dbReference type="ARBA" id="ARBA00023163"/>
    </source>
</evidence>
<keyword evidence="4" id="KW-0804">Transcription</keyword>
<dbReference type="SMART" id="SM00422">
    <property type="entry name" value="HTH_MERR"/>
    <property type="match status" value="1"/>
</dbReference>
<sequence length="261" mass="30650">MNREVRNIEYTVHELAKLAGVTSRTLRYYDEIGLLKPARLSDAGYRLYGPREVDLLQQILFYRELGVDLETIKQIVHSPEFDELEALRQHRQQLLEKRRHLDALIASVEKTIIAKEGGITMSDKEKFAAFKERLIEENERKYGEEIRQKYGDEQVDRSNNRLRNMTKEQFDEAERLGKEVLEVLKEAMQDGDPAGEKAQRAADLHRQWLCFWWDHYSKEAHAGLAHMYVEDERFKAHYDQVHPGAAEFLKEAILIYTGMKK</sequence>
<dbReference type="InterPro" id="IPR036244">
    <property type="entry name" value="TipA-like_antibiotic-bd"/>
</dbReference>
<dbReference type="RefSeq" id="WP_008881581.1">
    <property type="nucleotide sequence ID" value="NZ_CP017690.1"/>
</dbReference>
<accession>A0ABY9QCX7</accession>
<dbReference type="PANTHER" id="PTHR30204">
    <property type="entry name" value="REDOX-CYCLING DRUG-SENSING TRANSCRIPTIONAL ACTIVATOR SOXR"/>
    <property type="match status" value="1"/>
</dbReference>
<keyword evidence="7" id="KW-1185">Reference proteome</keyword>
<evidence type="ECO:0000259" key="5">
    <source>
        <dbReference type="PROSITE" id="PS50937"/>
    </source>
</evidence>
<protein>
    <submittedName>
        <fullName evidence="6">MerR family transcriptional regulator</fullName>
    </submittedName>
</protein>
<dbReference type="CDD" id="cd01106">
    <property type="entry name" value="HTH_TipAL-Mta"/>
    <property type="match status" value="1"/>
</dbReference>
<keyword evidence="1" id="KW-0805">Transcription regulation</keyword>
<dbReference type="Pfam" id="PF07739">
    <property type="entry name" value="TipAS"/>
    <property type="match status" value="1"/>
</dbReference>
<keyword evidence="2" id="KW-0238">DNA-binding</keyword>
<evidence type="ECO:0000256" key="1">
    <source>
        <dbReference type="ARBA" id="ARBA00023015"/>
    </source>
</evidence>
<proteinExistence type="predicted"/>
<dbReference type="SUPFAM" id="SSF89082">
    <property type="entry name" value="Antibiotic binding domain of TipA-like multidrug resistance regulators"/>
    <property type="match status" value="1"/>
</dbReference>
<dbReference type="InterPro" id="IPR012925">
    <property type="entry name" value="TipAS_dom"/>
</dbReference>
<dbReference type="InterPro" id="IPR047057">
    <property type="entry name" value="MerR_fam"/>
</dbReference>
<keyword evidence="3" id="KW-0010">Activator</keyword>
<dbReference type="InterPro" id="IPR000551">
    <property type="entry name" value="MerR-type_HTH_dom"/>
</dbReference>
<gene>
    <name evidence="6" type="ORF">HSX42_02795</name>
</gene>
<dbReference type="GeneID" id="87621954"/>
<evidence type="ECO:0000256" key="2">
    <source>
        <dbReference type="ARBA" id="ARBA00023125"/>
    </source>
</evidence>
<dbReference type="PANTHER" id="PTHR30204:SF90">
    <property type="entry name" value="HTH-TYPE TRANSCRIPTIONAL ACTIVATOR MTA"/>
    <property type="match status" value="1"/>
</dbReference>
<evidence type="ECO:0000313" key="7">
    <source>
        <dbReference type="Proteomes" id="UP001297580"/>
    </source>
</evidence>
<dbReference type="Gene3D" id="1.10.1660.10">
    <property type="match status" value="1"/>
</dbReference>
<dbReference type="PROSITE" id="PS50937">
    <property type="entry name" value="HTH_MERR_2"/>
    <property type="match status" value="1"/>
</dbReference>
<dbReference type="SUPFAM" id="SSF46955">
    <property type="entry name" value="Putative DNA-binding domain"/>
    <property type="match status" value="1"/>
</dbReference>
<feature type="domain" description="HTH merR-type" evidence="5">
    <location>
        <begin position="9"/>
        <end position="78"/>
    </location>
</feature>
<dbReference type="Pfam" id="PF13411">
    <property type="entry name" value="MerR_1"/>
    <property type="match status" value="1"/>
</dbReference>
<dbReference type="InterPro" id="IPR009061">
    <property type="entry name" value="DNA-bd_dom_put_sf"/>
</dbReference>
<reference evidence="6 7" key="1">
    <citation type="submission" date="2023-08" db="EMBL/GenBank/DDBJ databases">
        <title>Complete genome sequence of Geobacillus thermodenitrificans K1041, a genetically tractable strain representative of the genus Geobacillus.</title>
        <authorList>
            <person name="Kani S."/>
            <person name="Suzuki H."/>
        </authorList>
    </citation>
    <scope>NUCLEOTIDE SEQUENCE [LARGE SCALE GENOMIC DNA]</scope>
    <source>
        <strain evidence="6 7">K1041</strain>
    </source>
</reference>
<dbReference type="Proteomes" id="UP001297580">
    <property type="component" value="Chromosome"/>
</dbReference>